<dbReference type="AlphaFoldDB" id="A0A6N9PXB8"/>
<dbReference type="OrthoDB" id="9823546at2"/>
<evidence type="ECO:0000313" key="1">
    <source>
        <dbReference type="EMBL" id="NBI27462.1"/>
    </source>
</evidence>
<reference evidence="1 2" key="1">
    <citation type="submission" date="2019-01" db="EMBL/GenBank/DDBJ databases">
        <title>Chengkuizengella sp. nov., isolated from deep-sea sediment of East Pacific Ocean.</title>
        <authorList>
            <person name="Yang J."/>
            <person name="Lai Q."/>
            <person name="Shao Z."/>
        </authorList>
    </citation>
    <scope>NUCLEOTIDE SEQUENCE [LARGE SCALE GENOMIC DNA]</scope>
    <source>
        <strain evidence="1 2">YPA3-1-1</strain>
    </source>
</reference>
<name>A0A6N9PXB8_9BACL</name>
<sequence>MTRVFFAQTDDPPIILPRDGDVVTVLSLDIPKCYKNNLLKIDAFFELNFLVGAEDSDLTLQQNVPFMVDLDYQLFDGVGDGCIELTPKLAETISGTAILASENGEEQLVDFESNTTPNLTFVAEGLVNQTLTLVANLNNIQGGVILPFVVFRAMNVTVFPNQKQKDL</sequence>
<protein>
    <submittedName>
        <fullName evidence="1">Uncharacterized protein</fullName>
    </submittedName>
</protein>
<keyword evidence="2" id="KW-1185">Reference proteome</keyword>
<dbReference type="EMBL" id="SIJB01000001">
    <property type="protein sequence ID" value="NBI27462.1"/>
    <property type="molecule type" value="Genomic_DNA"/>
</dbReference>
<accession>A0A6N9PXB8</accession>
<organism evidence="1 2">
    <name type="scientific">Chengkuizengella marina</name>
    <dbReference type="NCBI Taxonomy" id="2507566"/>
    <lineage>
        <taxon>Bacteria</taxon>
        <taxon>Bacillati</taxon>
        <taxon>Bacillota</taxon>
        <taxon>Bacilli</taxon>
        <taxon>Bacillales</taxon>
        <taxon>Paenibacillaceae</taxon>
        <taxon>Chengkuizengella</taxon>
    </lineage>
</organism>
<proteinExistence type="predicted"/>
<gene>
    <name evidence="1" type="ORF">ERL59_00570</name>
</gene>
<evidence type="ECO:0000313" key="2">
    <source>
        <dbReference type="Proteomes" id="UP000448943"/>
    </source>
</evidence>
<dbReference type="RefSeq" id="WP_160643409.1">
    <property type="nucleotide sequence ID" value="NZ_SIJB01000001.1"/>
</dbReference>
<comment type="caution">
    <text evidence="1">The sequence shown here is derived from an EMBL/GenBank/DDBJ whole genome shotgun (WGS) entry which is preliminary data.</text>
</comment>
<dbReference type="Proteomes" id="UP000448943">
    <property type="component" value="Unassembled WGS sequence"/>
</dbReference>